<dbReference type="Proteomes" id="UP001205906">
    <property type="component" value="Unassembled WGS sequence"/>
</dbReference>
<dbReference type="PANTHER" id="PTHR43685:SF5">
    <property type="entry name" value="GLYCOSYLTRANSFERASE EPSE-RELATED"/>
    <property type="match status" value="1"/>
</dbReference>
<evidence type="ECO:0000259" key="5">
    <source>
        <dbReference type="Pfam" id="PF00535"/>
    </source>
</evidence>
<gene>
    <name evidence="6" type="ORF">NGM99_05020</name>
</gene>
<sequence>MTASLPLALTREAKVSDRPLVSVVMANHCGAPHLPAAIASVLAQTVSDIELIVADDASSDASAVLVRHAAAHDSRVTLIEMVENGGPSAARNAALRAARGTWIAVVDSDDIIHPERFERILERAEALQADGVADDMVFFSEDGPIEPKTLLGASLDDAPQEVSPAYFIRANGLNSGLPALGYLKPMLKREKLAALSYDEAIRVGEDYDFLLRFLLDGNRFFLLPEPTYLYRRHSGSISHRLSEEKVEAMITNQKALQVAYPTIASEAAEALNKRMKGLEGALAYEQLVSSLKRKAVARSATLVAKRPTLVAPLIRSVREHFSHPAKTAESTAPTGQVLLLREKLPDANLQSTVMRTLGIVGDGVAVAVPPFREKGGMDAGERQSMAELTQSAALNESRVIAFGLAGLRAASLCSRGTLRAVVVEDANETPAILQRLDGLDVEMLVRDPANGDLTPLITESSASPERKRA</sequence>
<dbReference type="RefSeq" id="WP_252816600.1">
    <property type="nucleotide sequence ID" value="NZ_JAMXQS010000002.1"/>
</dbReference>
<dbReference type="InterPro" id="IPR001173">
    <property type="entry name" value="Glyco_trans_2-like"/>
</dbReference>
<keyword evidence="3" id="KW-0808">Transferase</keyword>
<evidence type="ECO:0000256" key="3">
    <source>
        <dbReference type="ARBA" id="ARBA00022679"/>
    </source>
</evidence>
<keyword evidence="2" id="KW-0328">Glycosyltransferase</keyword>
<organism evidence="6 7">
    <name type="scientific">Mesorhizobium liriopis</name>
    <dbReference type="NCBI Taxonomy" id="2953882"/>
    <lineage>
        <taxon>Bacteria</taxon>
        <taxon>Pseudomonadati</taxon>
        <taxon>Pseudomonadota</taxon>
        <taxon>Alphaproteobacteria</taxon>
        <taxon>Hyphomicrobiales</taxon>
        <taxon>Phyllobacteriaceae</taxon>
        <taxon>Mesorhizobium</taxon>
    </lineage>
</organism>
<reference evidence="6 7" key="1">
    <citation type="submission" date="2022-06" db="EMBL/GenBank/DDBJ databases">
        <title>Mesorhizobium sp. strain RP14 Genome sequencing and assembly.</title>
        <authorList>
            <person name="Kim I."/>
        </authorList>
    </citation>
    <scope>NUCLEOTIDE SEQUENCE [LARGE SCALE GENOMIC DNA]</scope>
    <source>
        <strain evidence="7">RP14(2022)</strain>
    </source>
</reference>
<dbReference type="SUPFAM" id="SSF53448">
    <property type="entry name" value="Nucleotide-diphospho-sugar transferases"/>
    <property type="match status" value="1"/>
</dbReference>
<dbReference type="PANTHER" id="PTHR43685">
    <property type="entry name" value="GLYCOSYLTRANSFERASE"/>
    <property type="match status" value="1"/>
</dbReference>
<dbReference type="EMBL" id="JAMXQS010000002">
    <property type="protein sequence ID" value="MCO6049149.1"/>
    <property type="molecule type" value="Genomic_DNA"/>
</dbReference>
<comment type="caution">
    <text evidence="6">The sequence shown here is derived from an EMBL/GenBank/DDBJ whole genome shotgun (WGS) entry which is preliminary data.</text>
</comment>
<dbReference type="Pfam" id="PF00535">
    <property type="entry name" value="Glycos_transf_2"/>
    <property type="match status" value="1"/>
</dbReference>
<evidence type="ECO:0000313" key="7">
    <source>
        <dbReference type="Proteomes" id="UP001205906"/>
    </source>
</evidence>
<keyword evidence="7" id="KW-1185">Reference proteome</keyword>
<evidence type="ECO:0000313" key="6">
    <source>
        <dbReference type="EMBL" id="MCO6049149.1"/>
    </source>
</evidence>
<feature type="region of interest" description="Disordered" evidence="4">
    <location>
        <begin position="450"/>
        <end position="469"/>
    </location>
</feature>
<evidence type="ECO:0000256" key="4">
    <source>
        <dbReference type="SAM" id="MobiDB-lite"/>
    </source>
</evidence>
<evidence type="ECO:0000256" key="2">
    <source>
        <dbReference type="ARBA" id="ARBA00022676"/>
    </source>
</evidence>
<evidence type="ECO:0000256" key="1">
    <source>
        <dbReference type="ARBA" id="ARBA00006739"/>
    </source>
</evidence>
<dbReference type="InterPro" id="IPR029044">
    <property type="entry name" value="Nucleotide-diphossugar_trans"/>
</dbReference>
<accession>A0ABT1C2W3</accession>
<dbReference type="InterPro" id="IPR050834">
    <property type="entry name" value="Glycosyltransf_2"/>
</dbReference>
<dbReference type="Gene3D" id="3.90.550.10">
    <property type="entry name" value="Spore Coat Polysaccharide Biosynthesis Protein SpsA, Chain A"/>
    <property type="match status" value="1"/>
</dbReference>
<proteinExistence type="inferred from homology"/>
<feature type="domain" description="Glycosyltransferase 2-like" evidence="5">
    <location>
        <begin position="22"/>
        <end position="147"/>
    </location>
</feature>
<name>A0ABT1C2W3_9HYPH</name>
<protein>
    <submittedName>
        <fullName evidence="6">Glycosyltransferase</fullName>
    </submittedName>
</protein>
<comment type="similarity">
    <text evidence="1">Belongs to the glycosyltransferase 2 family.</text>
</comment>